<dbReference type="EMBL" id="ML735223">
    <property type="protein sequence ID" value="KAE8394535.1"/>
    <property type="molecule type" value="Genomic_DNA"/>
</dbReference>
<reference evidence="2" key="2">
    <citation type="submission" date="2019-04" db="EMBL/GenBank/DDBJ databases">
        <title>Friends and foes A comparative genomics studyof 23 Aspergillus species from section Flavi.</title>
        <authorList>
            <consortium name="DOE Joint Genome Institute"/>
            <person name="Kjaerbolling I."/>
            <person name="Vesth T."/>
            <person name="Frisvad J.C."/>
            <person name="Nybo J.L."/>
            <person name="Theobald S."/>
            <person name="Kildgaard S."/>
            <person name="Isbrandt T."/>
            <person name="Kuo A."/>
            <person name="Sato A."/>
            <person name="Lyhne E.K."/>
            <person name="Kogle M.E."/>
            <person name="Wiebenga A."/>
            <person name="Kun R.S."/>
            <person name="Lubbers R.J."/>
            <person name="Makela M.R."/>
            <person name="Barry K."/>
            <person name="Chovatia M."/>
            <person name="Clum A."/>
            <person name="Daum C."/>
            <person name="Haridas S."/>
            <person name="He G."/>
            <person name="LaButti K."/>
            <person name="Lipzen A."/>
            <person name="Mondo S."/>
            <person name="Riley R."/>
            <person name="Salamov A."/>
            <person name="Simmons B.A."/>
            <person name="Magnuson J.K."/>
            <person name="Henrissat B."/>
            <person name="Mortensen U.H."/>
            <person name="Larsen T.O."/>
            <person name="Devries R.P."/>
            <person name="Grigoriev I.V."/>
            <person name="Machida M."/>
            <person name="Baker S.E."/>
            <person name="Andersen M.R."/>
        </authorList>
    </citation>
    <scope>NUCLEOTIDE SEQUENCE [LARGE SCALE GENOMIC DNA]</scope>
    <source>
        <strain evidence="2">IBT 14317</strain>
    </source>
</reference>
<sequence length="201" mass="21916">MDAEPPTPTSQDNTMPEFTPINGSPPEIAAPSVPTTTPTKRGKWPAATNSENAKAGSPPKKTKTASASSAKTVLGPIPTSLGAAGLSDKMILQMRDEEGKNWGELNEAWMKTTGIKVGASTLRMRYTAMKANFVEMNEDDEARFLRSKKEIEENFEQEKWHRIAEAIEVDGGGKYPVTALQKKFKQLIKKGNHAGAVKDEE</sequence>
<accession>A0A5N7CKA9</accession>
<reference evidence="3 4" key="1">
    <citation type="submission" date="2019-04" db="EMBL/GenBank/DDBJ databases">
        <title>Aspergillus burnettii sp. nov., novel species from soil in southeast Queensland.</title>
        <authorList>
            <person name="Gilchrist C.L.M."/>
            <person name="Pitt J.I."/>
            <person name="Lange L."/>
            <person name="Lacey H.J."/>
            <person name="Vuong D."/>
            <person name="Midgley D.J."/>
            <person name="Greenfield P."/>
            <person name="Bradbury M."/>
            <person name="Lacey E."/>
            <person name="Busk P.K."/>
            <person name="Pilgaard B."/>
            <person name="Chooi Y.H."/>
            <person name="Piggott A.M."/>
        </authorList>
    </citation>
    <scope>NUCLEOTIDE SEQUENCE [LARGE SCALE GENOMIC DNA]</scope>
    <source>
        <strain evidence="3 4">FRR 5400</strain>
    </source>
</reference>
<gene>
    <name evidence="2" type="ORF">BDV23DRAFT_190119</name>
    <name evidence="3" type="ORF">ETB97_000332</name>
</gene>
<evidence type="ECO:0000256" key="1">
    <source>
        <dbReference type="SAM" id="MobiDB-lite"/>
    </source>
</evidence>
<proteinExistence type="predicted"/>
<keyword evidence="4" id="KW-1185">Reference proteome</keyword>
<evidence type="ECO:0000313" key="2">
    <source>
        <dbReference type="EMBL" id="KAE8394535.1"/>
    </source>
</evidence>
<evidence type="ECO:0000313" key="3">
    <source>
        <dbReference type="EMBL" id="KAF5861369.1"/>
    </source>
</evidence>
<dbReference type="Proteomes" id="UP000541154">
    <property type="component" value="Unassembled WGS sequence"/>
</dbReference>
<dbReference type="AlphaFoldDB" id="A0A5N7CKA9"/>
<dbReference type="OrthoDB" id="5375264at2759"/>
<feature type="region of interest" description="Disordered" evidence="1">
    <location>
        <begin position="1"/>
        <end position="74"/>
    </location>
</feature>
<dbReference type="EMBL" id="SPNV01000101">
    <property type="protein sequence ID" value="KAF5861369.1"/>
    <property type="molecule type" value="Genomic_DNA"/>
</dbReference>
<dbReference type="Proteomes" id="UP000326877">
    <property type="component" value="Unassembled WGS sequence"/>
</dbReference>
<evidence type="ECO:0000313" key="4">
    <source>
        <dbReference type="Proteomes" id="UP000541154"/>
    </source>
</evidence>
<accession>A0A8H6A5F6</accession>
<organism evidence="2">
    <name type="scientific">Petromyces alliaceus</name>
    <name type="common">Aspergillus alliaceus</name>
    <dbReference type="NCBI Taxonomy" id="209559"/>
    <lineage>
        <taxon>Eukaryota</taxon>
        <taxon>Fungi</taxon>
        <taxon>Dikarya</taxon>
        <taxon>Ascomycota</taxon>
        <taxon>Pezizomycotina</taxon>
        <taxon>Eurotiomycetes</taxon>
        <taxon>Eurotiomycetidae</taxon>
        <taxon>Eurotiales</taxon>
        <taxon>Aspergillaceae</taxon>
        <taxon>Aspergillus</taxon>
        <taxon>Aspergillus subgen. Circumdati</taxon>
    </lineage>
</organism>
<protein>
    <submittedName>
        <fullName evidence="2">Uncharacterized protein</fullName>
    </submittedName>
</protein>
<name>A0A5N7CKA9_PETAA</name>